<dbReference type="Pfam" id="PF01266">
    <property type="entry name" value="DAO"/>
    <property type="match status" value="1"/>
</dbReference>
<feature type="non-terminal residue" evidence="3">
    <location>
        <position position="79"/>
    </location>
</feature>
<dbReference type="RefSeq" id="WP_305202818.1">
    <property type="nucleotide sequence ID" value="NZ_JAUUIA010001316.1"/>
</dbReference>
<evidence type="ECO:0000259" key="2">
    <source>
        <dbReference type="Pfam" id="PF01266"/>
    </source>
</evidence>
<dbReference type="EMBL" id="JAUUIA010001316">
    <property type="protein sequence ID" value="MDP0971845.1"/>
    <property type="molecule type" value="Genomic_DNA"/>
</dbReference>
<dbReference type="EC" id="1.-.-.-" evidence="3"/>
<accession>A0AAW8ARW2</accession>
<feature type="domain" description="FAD dependent oxidoreductase" evidence="2">
    <location>
        <begin position="11"/>
        <end position="78"/>
    </location>
</feature>
<feature type="non-terminal residue" evidence="3">
    <location>
        <position position="1"/>
    </location>
</feature>
<evidence type="ECO:0000313" key="3">
    <source>
        <dbReference type="EMBL" id="MDP0971845.1"/>
    </source>
</evidence>
<dbReference type="InterPro" id="IPR006076">
    <property type="entry name" value="FAD-dep_OxRdtase"/>
</dbReference>
<organism evidence="3 4">
    <name type="scientific">Klebsiella pneumoniae</name>
    <dbReference type="NCBI Taxonomy" id="573"/>
    <lineage>
        <taxon>Bacteria</taxon>
        <taxon>Pseudomonadati</taxon>
        <taxon>Pseudomonadota</taxon>
        <taxon>Gammaproteobacteria</taxon>
        <taxon>Enterobacterales</taxon>
        <taxon>Enterobacteriaceae</taxon>
        <taxon>Klebsiella/Raoultella group</taxon>
        <taxon>Klebsiella</taxon>
        <taxon>Klebsiella pneumoniae complex</taxon>
    </lineage>
</organism>
<evidence type="ECO:0000256" key="1">
    <source>
        <dbReference type="ARBA" id="ARBA00023002"/>
    </source>
</evidence>
<dbReference type="SUPFAM" id="SSF51905">
    <property type="entry name" value="FAD/NAD(P)-binding domain"/>
    <property type="match status" value="1"/>
</dbReference>
<keyword evidence="1 3" id="KW-0560">Oxidoreductase</keyword>
<dbReference type="Proteomes" id="UP001244490">
    <property type="component" value="Unassembled WGS sequence"/>
</dbReference>
<gene>
    <name evidence="3" type="ORF">Q6294_33465</name>
</gene>
<evidence type="ECO:0000313" key="4">
    <source>
        <dbReference type="Proteomes" id="UP001244490"/>
    </source>
</evidence>
<comment type="caution">
    <text evidence="3">The sequence shown here is derived from an EMBL/GenBank/DDBJ whole genome shotgun (WGS) entry which is preliminary data.</text>
</comment>
<name>A0AAW8ARW2_KLEPN</name>
<dbReference type="InterPro" id="IPR036188">
    <property type="entry name" value="FAD/NAD-bd_sf"/>
</dbReference>
<dbReference type="AlphaFoldDB" id="A0AAW8ARW2"/>
<proteinExistence type="predicted"/>
<sequence>LLHSIERPQLLREDGSLLVFERPDSRAALDALQQRMRQQQVPVDFWSGDTIRQAAPQLSNNIQGGLFFPATGHFLDPYH</sequence>
<reference evidence="3" key="1">
    <citation type="submission" date="2023-07" db="EMBL/GenBank/DDBJ databases">
        <authorList>
            <person name="Peng Z."/>
        </authorList>
    </citation>
    <scope>NUCLEOTIDE SEQUENCE</scope>
    <source>
        <strain evidence="3">KP219</strain>
    </source>
</reference>
<protein>
    <submittedName>
        <fullName evidence="3">FAD-dependent oxidoreductase</fullName>
        <ecNumber evidence="3">1.-.-.-</ecNumber>
    </submittedName>
</protein>
<dbReference type="Gene3D" id="3.30.9.10">
    <property type="entry name" value="D-Amino Acid Oxidase, subunit A, domain 2"/>
    <property type="match status" value="1"/>
</dbReference>
<dbReference type="GO" id="GO:0016491">
    <property type="term" value="F:oxidoreductase activity"/>
    <property type="evidence" value="ECO:0007669"/>
    <property type="project" value="UniProtKB-KW"/>
</dbReference>